<keyword evidence="14" id="KW-1185">Reference proteome</keyword>
<evidence type="ECO:0000256" key="3">
    <source>
        <dbReference type="ARBA" id="ARBA00022692"/>
    </source>
</evidence>
<feature type="transmembrane region" description="Helical" evidence="10">
    <location>
        <begin position="382"/>
        <end position="407"/>
    </location>
</feature>
<dbReference type="InterPro" id="IPR001594">
    <property type="entry name" value="Palmitoyltrfase_DHHC"/>
</dbReference>
<evidence type="ECO:0000256" key="10">
    <source>
        <dbReference type="RuleBase" id="RU079119"/>
    </source>
</evidence>
<evidence type="ECO:0000256" key="8">
    <source>
        <dbReference type="ARBA" id="ARBA00023315"/>
    </source>
</evidence>
<feature type="transmembrane region" description="Helical" evidence="10">
    <location>
        <begin position="413"/>
        <end position="434"/>
    </location>
</feature>
<dbReference type="Pfam" id="PF01529">
    <property type="entry name" value="DHHC"/>
    <property type="match status" value="1"/>
</dbReference>
<feature type="domain" description="Palmitoyltransferase DHHC" evidence="12">
    <location>
        <begin position="472"/>
        <end position="583"/>
    </location>
</feature>
<accession>A0A0C2T462</accession>
<dbReference type="GO" id="GO:0016020">
    <property type="term" value="C:membrane"/>
    <property type="evidence" value="ECO:0007669"/>
    <property type="project" value="UniProtKB-SubCell"/>
</dbReference>
<dbReference type="InterPro" id="IPR039859">
    <property type="entry name" value="PFA4/ZDH16/20/ERF2-like"/>
</dbReference>
<evidence type="ECO:0000259" key="12">
    <source>
        <dbReference type="Pfam" id="PF01529"/>
    </source>
</evidence>
<feature type="region of interest" description="Disordered" evidence="11">
    <location>
        <begin position="258"/>
        <end position="320"/>
    </location>
</feature>
<dbReference type="HOGENOM" id="CLU_016096_0_0_1"/>
<keyword evidence="5 10" id="KW-0472">Membrane</keyword>
<evidence type="ECO:0000256" key="9">
    <source>
        <dbReference type="ARBA" id="ARBA00048048"/>
    </source>
</evidence>
<keyword evidence="2 10" id="KW-0808">Transferase</keyword>
<comment type="similarity">
    <text evidence="10">Belongs to the DHHC palmitoyltransferase family.</text>
</comment>
<dbReference type="PANTHER" id="PTHR22883:SF488">
    <property type="entry name" value="PALMITOYLTRANSFERASE"/>
    <property type="match status" value="1"/>
</dbReference>
<feature type="compositionally biased region" description="Low complexity" evidence="11">
    <location>
        <begin position="213"/>
        <end position="225"/>
    </location>
</feature>
<protein>
    <recommendedName>
        <fullName evidence="10">Palmitoyltransferase</fullName>
        <ecNumber evidence="10">2.3.1.225</ecNumber>
    </recommendedName>
</protein>
<dbReference type="EC" id="2.3.1.225" evidence="10"/>
<keyword evidence="6" id="KW-0564">Palmitate</keyword>
<keyword evidence="4 10" id="KW-1133">Transmembrane helix</keyword>
<feature type="compositionally biased region" description="Polar residues" evidence="11">
    <location>
        <begin position="286"/>
        <end position="301"/>
    </location>
</feature>
<feature type="compositionally biased region" description="Polar residues" evidence="11">
    <location>
        <begin position="78"/>
        <end position="101"/>
    </location>
</feature>
<evidence type="ECO:0000256" key="4">
    <source>
        <dbReference type="ARBA" id="ARBA00022989"/>
    </source>
</evidence>
<proteinExistence type="inferred from homology"/>
<keyword evidence="7" id="KW-0449">Lipoprotein</keyword>
<feature type="compositionally biased region" description="Polar residues" evidence="11">
    <location>
        <begin position="14"/>
        <end position="41"/>
    </location>
</feature>
<dbReference type="GO" id="GO:0006612">
    <property type="term" value="P:protein targeting to membrane"/>
    <property type="evidence" value="ECO:0007669"/>
    <property type="project" value="TreeGrafter"/>
</dbReference>
<evidence type="ECO:0000256" key="7">
    <source>
        <dbReference type="ARBA" id="ARBA00023288"/>
    </source>
</evidence>
<dbReference type="OrthoDB" id="9909019at2759"/>
<dbReference type="AlphaFoldDB" id="A0A0C2T462"/>
<dbReference type="STRING" id="946122.A0A0C2T462"/>
<evidence type="ECO:0000313" key="14">
    <source>
        <dbReference type="Proteomes" id="UP000054549"/>
    </source>
</evidence>
<evidence type="ECO:0000313" key="13">
    <source>
        <dbReference type="EMBL" id="KIL61314.1"/>
    </source>
</evidence>
<name>A0A0C2T462_AMAMK</name>
<comment type="domain">
    <text evidence="10">The DHHC domain is required for palmitoyltransferase activity.</text>
</comment>
<comment type="subcellular location">
    <subcellularLocation>
        <location evidence="1">Membrane</location>
        <topology evidence="1">Multi-pass membrane protein</topology>
    </subcellularLocation>
</comment>
<dbReference type="GO" id="GO:0005794">
    <property type="term" value="C:Golgi apparatus"/>
    <property type="evidence" value="ECO:0007669"/>
    <property type="project" value="TreeGrafter"/>
</dbReference>
<sequence length="678" mass="74036">MSSSPSFPSPSFQPKRNSQQTTQLPLSSPTRSQFSPTASDGSPSAPPTPKTASSSPATPQRPRGMSVVANRALGIRPSSPTSPGMSPHSRSTHTGGIQPSMSFFRPSRPNYDDTYSRPSSAASSIDVIQHSEAFQLSSMGPALKSQPGTTAEGNTDDGITMEGEQLDDGEPGQNMLMGKSKHSREPLLPTSSRPGGLGARPSMSGRDGGKVGLGASLSTSSSQQDGSKRLSGVRNSIDRIFNLSRGLSIDSLRRQAVGEEDGDARLSPIKGRRTPVDGYNAHFRNRSSVSPSPYKRTSSSAGHFAGVPKRHSQSVSMSRNTPISISPEPSFVSHPPEMSPPLSHVPVKDAKTGRLVRRYERHPSRNRFFFGGRLLSGGDSPWAFIICLTLVLGICGVWFGTTCVWWWHNESPAVAAVGAYMSLLVISCMLATAFSDPGILPRNLDPTPPYSPDSETPLPRDVRVRNDSVRVKYCPTCKIYRPPRASHCKMCDNCVDGCDHHCQWVNNCVGRRNYTYFFVLLLTATLTLVLVICTSALHLYLLTRKEDIDFPHALREGPGSAVAFCLAICIIWPVAALLTYHVRVRFFLLRYEKYSYNRPMLNQAHKSLMLDSAPPNPFTHGSWMRNLVELLCRPRGTSWLDGMSPVTEDKRKVNPGMFDHIWDGGSGLGASENHVQQS</sequence>
<evidence type="ECO:0000256" key="6">
    <source>
        <dbReference type="ARBA" id="ARBA00023139"/>
    </source>
</evidence>
<dbReference type="GO" id="GO:0019706">
    <property type="term" value="F:protein-cysteine S-palmitoyltransferase activity"/>
    <property type="evidence" value="ECO:0007669"/>
    <property type="project" value="UniProtKB-EC"/>
</dbReference>
<evidence type="ECO:0000256" key="11">
    <source>
        <dbReference type="SAM" id="MobiDB-lite"/>
    </source>
</evidence>
<dbReference type="GO" id="GO:0005783">
    <property type="term" value="C:endoplasmic reticulum"/>
    <property type="evidence" value="ECO:0007669"/>
    <property type="project" value="TreeGrafter"/>
</dbReference>
<gene>
    <name evidence="13" type="ORF">M378DRAFT_82746</name>
</gene>
<dbReference type="PROSITE" id="PS50216">
    <property type="entry name" value="DHHC"/>
    <property type="match status" value="1"/>
</dbReference>
<comment type="catalytic activity">
    <reaction evidence="9 10">
        <text>L-cysteinyl-[protein] + hexadecanoyl-CoA = S-hexadecanoyl-L-cysteinyl-[protein] + CoA</text>
        <dbReference type="Rhea" id="RHEA:36683"/>
        <dbReference type="Rhea" id="RHEA-COMP:10131"/>
        <dbReference type="Rhea" id="RHEA-COMP:11032"/>
        <dbReference type="ChEBI" id="CHEBI:29950"/>
        <dbReference type="ChEBI" id="CHEBI:57287"/>
        <dbReference type="ChEBI" id="CHEBI:57379"/>
        <dbReference type="ChEBI" id="CHEBI:74151"/>
        <dbReference type="EC" id="2.3.1.225"/>
    </reaction>
</comment>
<feature type="transmembrane region" description="Helical" evidence="10">
    <location>
        <begin position="561"/>
        <end position="580"/>
    </location>
</feature>
<evidence type="ECO:0000256" key="1">
    <source>
        <dbReference type="ARBA" id="ARBA00004141"/>
    </source>
</evidence>
<dbReference type="PANTHER" id="PTHR22883">
    <property type="entry name" value="ZINC FINGER DHHC DOMAIN CONTAINING PROTEIN"/>
    <property type="match status" value="1"/>
</dbReference>
<keyword evidence="3 10" id="KW-0812">Transmembrane</keyword>
<dbReference type="EMBL" id="KN818286">
    <property type="protein sequence ID" value="KIL61314.1"/>
    <property type="molecule type" value="Genomic_DNA"/>
</dbReference>
<feature type="region of interest" description="Disordered" evidence="11">
    <location>
        <begin position="1"/>
        <end position="231"/>
    </location>
</feature>
<evidence type="ECO:0000256" key="2">
    <source>
        <dbReference type="ARBA" id="ARBA00022679"/>
    </source>
</evidence>
<reference evidence="13 14" key="1">
    <citation type="submission" date="2014-04" db="EMBL/GenBank/DDBJ databases">
        <title>Evolutionary Origins and Diversification of the Mycorrhizal Mutualists.</title>
        <authorList>
            <consortium name="DOE Joint Genome Institute"/>
            <consortium name="Mycorrhizal Genomics Consortium"/>
            <person name="Kohler A."/>
            <person name="Kuo A."/>
            <person name="Nagy L.G."/>
            <person name="Floudas D."/>
            <person name="Copeland A."/>
            <person name="Barry K.W."/>
            <person name="Cichocki N."/>
            <person name="Veneault-Fourrey C."/>
            <person name="LaButti K."/>
            <person name="Lindquist E.A."/>
            <person name="Lipzen A."/>
            <person name="Lundell T."/>
            <person name="Morin E."/>
            <person name="Murat C."/>
            <person name="Riley R."/>
            <person name="Ohm R."/>
            <person name="Sun H."/>
            <person name="Tunlid A."/>
            <person name="Henrissat B."/>
            <person name="Grigoriev I.V."/>
            <person name="Hibbett D.S."/>
            <person name="Martin F."/>
        </authorList>
    </citation>
    <scope>NUCLEOTIDE SEQUENCE [LARGE SCALE GENOMIC DNA]</scope>
    <source>
        <strain evidence="13 14">Koide BX008</strain>
    </source>
</reference>
<evidence type="ECO:0000256" key="5">
    <source>
        <dbReference type="ARBA" id="ARBA00023136"/>
    </source>
</evidence>
<dbReference type="InParanoid" id="A0A0C2T462"/>
<feature type="compositionally biased region" description="Low complexity" evidence="11">
    <location>
        <begin position="1"/>
        <end position="12"/>
    </location>
</feature>
<feature type="transmembrane region" description="Helical" evidence="10">
    <location>
        <begin position="516"/>
        <end position="541"/>
    </location>
</feature>
<dbReference type="Proteomes" id="UP000054549">
    <property type="component" value="Unassembled WGS sequence"/>
</dbReference>
<keyword evidence="8 10" id="KW-0012">Acyltransferase</keyword>
<organism evidence="13 14">
    <name type="scientific">Amanita muscaria (strain Koide BX008)</name>
    <dbReference type="NCBI Taxonomy" id="946122"/>
    <lineage>
        <taxon>Eukaryota</taxon>
        <taxon>Fungi</taxon>
        <taxon>Dikarya</taxon>
        <taxon>Basidiomycota</taxon>
        <taxon>Agaricomycotina</taxon>
        <taxon>Agaricomycetes</taxon>
        <taxon>Agaricomycetidae</taxon>
        <taxon>Agaricales</taxon>
        <taxon>Pluteineae</taxon>
        <taxon>Amanitaceae</taxon>
        <taxon>Amanita</taxon>
    </lineage>
</organism>